<evidence type="ECO:0000256" key="5">
    <source>
        <dbReference type="ARBA" id="ARBA00022741"/>
    </source>
</evidence>
<dbReference type="AlphaFoldDB" id="A0A9D2ZUB5"/>
<keyword evidence="3" id="KW-0479">Metal-binding</keyword>
<keyword evidence="2" id="KW-0963">Cytoplasm</keyword>
<dbReference type="InterPro" id="IPR027417">
    <property type="entry name" value="P-loop_NTPase"/>
</dbReference>
<evidence type="ECO:0000259" key="17">
    <source>
        <dbReference type="PROSITE" id="PS50893"/>
    </source>
</evidence>
<evidence type="ECO:0000313" key="18">
    <source>
        <dbReference type="EMBL" id="HJD52341.1"/>
    </source>
</evidence>
<evidence type="ECO:0000256" key="4">
    <source>
        <dbReference type="ARBA" id="ARBA00022737"/>
    </source>
</evidence>
<evidence type="ECO:0000256" key="7">
    <source>
        <dbReference type="ARBA" id="ARBA00022769"/>
    </source>
</evidence>
<dbReference type="CDD" id="cd03271">
    <property type="entry name" value="ABC_UvrA_II"/>
    <property type="match status" value="1"/>
</dbReference>
<evidence type="ECO:0000256" key="1">
    <source>
        <dbReference type="ARBA" id="ARBA00004496"/>
    </source>
</evidence>
<keyword evidence="10" id="KW-0067">ATP-binding</keyword>
<keyword evidence="7" id="KW-0228">DNA excision</keyword>
<dbReference type="GO" id="GO:0008270">
    <property type="term" value="F:zinc ion binding"/>
    <property type="evidence" value="ECO:0007669"/>
    <property type="project" value="UniProtKB-KW"/>
</dbReference>
<protein>
    <recommendedName>
        <fullName evidence="15">UvrABC system protein A</fullName>
    </recommendedName>
    <alternativeName>
        <fullName evidence="16">Excinuclease ABC subunit A</fullName>
    </alternativeName>
</protein>
<dbReference type="Proteomes" id="UP000787625">
    <property type="component" value="Unassembled WGS sequence"/>
</dbReference>
<evidence type="ECO:0000256" key="10">
    <source>
        <dbReference type="ARBA" id="ARBA00022840"/>
    </source>
</evidence>
<dbReference type="NCBIfam" id="TIGR00630">
    <property type="entry name" value="uvra"/>
    <property type="match status" value="1"/>
</dbReference>
<dbReference type="InterPro" id="IPR013815">
    <property type="entry name" value="ATP_grasp_subdomain_1"/>
</dbReference>
<dbReference type="Gene3D" id="3.40.50.300">
    <property type="entry name" value="P-loop containing nucleotide triphosphate hydrolases"/>
    <property type="match status" value="2"/>
</dbReference>
<keyword evidence="6" id="KW-0227">DNA damage</keyword>
<dbReference type="Pfam" id="PF17760">
    <property type="entry name" value="UvrA_inter"/>
    <property type="match status" value="1"/>
</dbReference>
<dbReference type="Gene3D" id="3.30.1490.20">
    <property type="entry name" value="ATP-grasp fold, A domain"/>
    <property type="match status" value="1"/>
</dbReference>
<evidence type="ECO:0000256" key="14">
    <source>
        <dbReference type="ARBA" id="ARBA00038000"/>
    </source>
</evidence>
<dbReference type="PANTHER" id="PTHR43152">
    <property type="entry name" value="UVRABC SYSTEM PROTEIN A"/>
    <property type="match status" value="1"/>
</dbReference>
<dbReference type="PROSITE" id="PS00211">
    <property type="entry name" value="ABC_TRANSPORTER_1"/>
    <property type="match status" value="2"/>
</dbReference>
<dbReference type="InterPro" id="IPR017871">
    <property type="entry name" value="ABC_transporter-like_CS"/>
</dbReference>
<dbReference type="InterPro" id="IPR003593">
    <property type="entry name" value="AAA+_ATPase"/>
</dbReference>
<dbReference type="InterPro" id="IPR041102">
    <property type="entry name" value="UvrA_inter"/>
</dbReference>
<dbReference type="InterPro" id="IPR003439">
    <property type="entry name" value="ABC_transporter-like_ATP-bd"/>
</dbReference>
<evidence type="ECO:0000256" key="9">
    <source>
        <dbReference type="ARBA" id="ARBA00022833"/>
    </source>
</evidence>
<dbReference type="NCBIfam" id="NF001503">
    <property type="entry name" value="PRK00349.1"/>
    <property type="match status" value="1"/>
</dbReference>
<dbReference type="GO" id="GO:0003677">
    <property type="term" value="F:DNA binding"/>
    <property type="evidence" value="ECO:0007669"/>
    <property type="project" value="UniProtKB-KW"/>
</dbReference>
<sequence>MNSSESQTDAIEVKGARVNNLKNVNVTIPRNALTVITGLSGSGKSSLAFNTIYAEGQRRYIETFSAYARNFLGNMERPDVDSITGLSPVISIEQKTVNKNPRSTVGTVTEIYDYLRLLYARIATAYSYVTGEEMVKFTEEQVVDMIMQTYCGKRVYILAPLVKARKGHYKELLEQTRRKGFAYVRIDGSIEELKFGMRLDRYKIHDIEVVVDRFTVKDEQRLKQSVSVAMKAGDGLLMVLDADTMQPKYFSRKLMCPTTGMSYKDPAPHNFSFNSPQGACPKCKGLGYINRVDVDKVIPDRSISIYDGGIVPLGRYKNLMIFWQIQSLLEMHGLDIKMPITELSDDVIDEIMHGSNDKIRMRSALIHSSSDYFVKFDGLAKYIQMQQDADASATARKWAEQFSIVDVCPQCHGKRLKEEALAFKILGRDIYDLSSIDIDDLIQWFGSLHSMLNERQRTIGGEIIKEIQNRLGFLSDVGLGYLSLNRSSMTLSGGESQRIRLATQIGSQLVNVLYILDEPSIGLHQRDNEKLITSLKKLRDEGNTVIVVEHDREMMEEADYLIDMGPGAGRLGGNVVFAGTPAEIAGSDSLTAQYLNDVKTIQVPAVRRKGNGTCLKIKGAKGNNLKDIDVTFPLGCLICITGVSGSGKSTLINSTLQPILSQAIYHSLQAPLSYSGAEGLEFVDKVISVDQSPIGRTPRSNPVTFTGVFTDIRNLFAELPEAKIRGYKGGRFSFNIAGGRCEECGGNGYKTIDMRFLPDVTVPCEACHGKRYNRETLEVKYNGKSIADVLDMTINMAVEFFENVPQIVSKLRVLQEVGLGYLKLGQSSTTLSGGESQRVKLAAELSKKDTGKTVYILDEPTTGLHFEDVRILLTALNKLVDKGNTVIVIEHNLDVIKSADYLIDIGPEGGKDGGNLVFAGTPEEMAATGKGYTAKFIKEELEHAKDKQD</sequence>
<dbReference type="Pfam" id="PF17755">
    <property type="entry name" value="UvrA_DNA-bind"/>
    <property type="match status" value="1"/>
</dbReference>
<dbReference type="EMBL" id="DWUP01000024">
    <property type="protein sequence ID" value="HJD52341.1"/>
    <property type="molecule type" value="Genomic_DNA"/>
</dbReference>
<dbReference type="PANTHER" id="PTHR43152:SF3">
    <property type="entry name" value="UVRABC SYSTEM PROTEIN A"/>
    <property type="match status" value="1"/>
</dbReference>
<comment type="similarity">
    <text evidence="14">Belongs to the ABC transporter superfamily. UvrA family.</text>
</comment>
<keyword evidence="11" id="KW-0267">Excision nuclease</keyword>
<evidence type="ECO:0000256" key="13">
    <source>
        <dbReference type="ARBA" id="ARBA00023204"/>
    </source>
</evidence>
<dbReference type="GO" id="GO:0004518">
    <property type="term" value="F:nuclease activity"/>
    <property type="evidence" value="ECO:0007669"/>
    <property type="project" value="UniProtKB-KW"/>
</dbReference>
<name>A0A9D2ZUB5_9BACT</name>
<dbReference type="Gene3D" id="1.10.8.280">
    <property type="entry name" value="ABC transporter ATPase domain-like"/>
    <property type="match status" value="1"/>
</dbReference>
<organism evidence="18 19">
    <name type="scientific">Candidatus Avibacteroides avistercoris</name>
    <dbReference type="NCBI Taxonomy" id="2840690"/>
    <lineage>
        <taxon>Bacteria</taxon>
        <taxon>Pseudomonadati</taxon>
        <taxon>Bacteroidota</taxon>
        <taxon>Bacteroidia</taxon>
        <taxon>Bacteroidales</taxon>
        <taxon>Bacteroidaceae</taxon>
        <taxon>Bacteroidaceae incertae sedis</taxon>
        <taxon>Candidatus Avibacteroides</taxon>
    </lineage>
</organism>
<evidence type="ECO:0000256" key="3">
    <source>
        <dbReference type="ARBA" id="ARBA00022723"/>
    </source>
</evidence>
<dbReference type="InterPro" id="IPR004602">
    <property type="entry name" value="UvrA"/>
</dbReference>
<comment type="subcellular location">
    <subcellularLocation>
        <location evidence="1">Cytoplasm</location>
    </subcellularLocation>
</comment>
<accession>A0A9D2ZUB5</accession>
<evidence type="ECO:0000313" key="19">
    <source>
        <dbReference type="Proteomes" id="UP000787625"/>
    </source>
</evidence>
<keyword evidence="13" id="KW-0234">DNA repair</keyword>
<dbReference type="GO" id="GO:0009380">
    <property type="term" value="C:excinuclease repair complex"/>
    <property type="evidence" value="ECO:0007669"/>
    <property type="project" value="InterPro"/>
</dbReference>
<reference evidence="18" key="2">
    <citation type="submission" date="2021-04" db="EMBL/GenBank/DDBJ databases">
        <authorList>
            <person name="Gilroy R."/>
        </authorList>
    </citation>
    <scope>NUCLEOTIDE SEQUENCE</scope>
    <source>
        <strain evidence="18">MalCec1-1739</strain>
    </source>
</reference>
<evidence type="ECO:0000256" key="11">
    <source>
        <dbReference type="ARBA" id="ARBA00022881"/>
    </source>
</evidence>
<dbReference type="InterPro" id="IPR041552">
    <property type="entry name" value="UvrA_DNA-bd"/>
</dbReference>
<keyword evidence="8" id="KW-0863">Zinc-finger</keyword>
<dbReference type="GO" id="GO:0005737">
    <property type="term" value="C:cytoplasm"/>
    <property type="evidence" value="ECO:0007669"/>
    <property type="project" value="UniProtKB-SubCell"/>
</dbReference>
<feature type="domain" description="ABC transporter" evidence="17">
    <location>
        <begin position="601"/>
        <end position="938"/>
    </location>
</feature>
<keyword evidence="12" id="KW-0238">DNA-binding</keyword>
<comment type="caution">
    <text evidence="18">The sequence shown here is derived from an EMBL/GenBank/DDBJ whole genome shotgun (WGS) entry which is preliminary data.</text>
</comment>
<dbReference type="GO" id="GO:0005524">
    <property type="term" value="F:ATP binding"/>
    <property type="evidence" value="ECO:0007669"/>
    <property type="project" value="UniProtKB-KW"/>
</dbReference>
<keyword evidence="5" id="KW-0547">Nucleotide-binding</keyword>
<keyword evidence="9" id="KW-0862">Zinc</keyword>
<evidence type="ECO:0000256" key="2">
    <source>
        <dbReference type="ARBA" id="ARBA00022490"/>
    </source>
</evidence>
<gene>
    <name evidence="18" type="primary">uvrA</name>
    <name evidence="18" type="ORF">IAA93_01235</name>
</gene>
<dbReference type="GO" id="GO:0016887">
    <property type="term" value="F:ATP hydrolysis activity"/>
    <property type="evidence" value="ECO:0007669"/>
    <property type="project" value="InterPro"/>
</dbReference>
<reference evidence="18" key="1">
    <citation type="journal article" date="2021" name="PeerJ">
        <title>Extensive microbial diversity within the chicken gut microbiome revealed by metagenomics and culture.</title>
        <authorList>
            <person name="Gilroy R."/>
            <person name="Ravi A."/>
            <person name="Getino M."/>
            <person name="Pursley I."/>
            <person name="Horton D.L."/>
            <person name="Alikhan N.F."/>
            <person name="Baker D."/>
            <person name="Gharbi K."/>
            <person name="Hall N."/>
            <person name="Watson M."/>
            <person name="Adriaenssens E.M."/>
            <person name="Foster-Nyarko E."/>
            <person name="Jarju S."/>
            <person name="Secka A."/>
            <person name="Antonio M."/>
            <person name="Oren A."/>
            <person name="Chaudhuri R.R."/>
            <person name="La Ragione R."/>
            <person name="Hildebrand F."/>
            <person name="Pallen M.J."/>
        </authorList>
    </citation>
    <scope>NUCLEOTIDE SEQUENCE</scope>
    <source>
        <strain evidence="18">MalCec1-1739</strain>
    </source>
</reference>
<keyword evidence="18" id="KW-0378">Hydrolase</keyword>
<dbReference type="Gene3D" id="1.20.1580.10">
    <property type="entry name" value="ABC transporter ATPase like domain"/>
    <property type="match status" value="2"/>
</dbReference>
<evidence type="ECO:0000256" key="15">
    <source>
        <dbReference type="ARBA" id="ARBA00039316"/>
    </source>
</evidence>
<dbReference type="SUPFAM" id="SSF52540">
    <property type="entry name" value="P-loop containing nucleoside triphosphate hydrolases"/>
    <property type="match status" value="2"/>
</dbReference>
<evidence type="ECO:0000256" key="12">
    <source>
        <dbReference type="ARBA" id="ARBA00023125"/>
    </source>
</evidence>
<evidence type="ECO:0000256" key="16">
    <source>
        <dbReference type="ARBA" id="ARBA00042156"/>
    </source>
</evidence>
<dbReference type="SMART" id="SM00382">
    <property type="entry name" value="AAA"/>
    <property type="match status" value="2"/>
</dbReference>
<keyword evidence="4" id="KW-0677">Repeat</keyword>
<dbReference type="GO" id="GO:0006289">
    <property type="term" value="P:nucleotide-excision repair"/>
    <property type="evidence" value="ECO:0007669"/>
    <property type="project" value="InterPro"/>
</dbReference>
<proteinExistence type="inferred from homology"/>
<dbReference type="PROSITE" id="PS50893">
    <property type="entry name" value="ABC_TRANSPORTER_2"/>
    <property type="match status" value="1"/>
</dbReference>
<evidence type="ECO:0000256" key="6">
    <source>
        <dbReference type="ARBA" id="ARBA00022763"/>
    </source>
</evidence>
<evidence type="ECO:0000256" key="8">
    <source>
        <dbReference type="ARBA" id="ARBA00022771"/>
    </source>
</evidence>